<gene>
    <name evidence="3" type="ORF">C5750_25985</name>
</gene>
<dbReference type="EMBL" id="PVBT01000012">
    <property type="protein sequence ID" value="PRD49534.1"/>
    <property type="molecule type" value="Genomic_DNA"/>
</dbReference>
<organism evidence="3 4">
    <name type="scientific">Phyllobacterium myrsinacearum</name>
    <dbReference type="NCBI Taxonomy" id="28101"/>
    <lineage>
        <taxon>Bacteria</taxon>
        <taxon>Pseudomonadati</taxon>
        <taxon>Pseudomonadota</taxon>
        <taxon>Alphaproteobacteria</taxon>
        <taxon>Hyphomicrobiales</taxon>
        <taxon>Phyllobacteriaceae</taxon>
        <taxon>Phyllobacterium</taxon>
    </lineage>
</organism>
<evidence type="ECO:0008006" key="5">
    <source>
        <dbReference type="Google" id="ProtNLM"/>
    </source>
</evidence>
<reference evidence="3 4" key="1">
    <citation type="submission" date="2018-02" db="EMBL/GenBank/DDBJ databases">
        <title>The draft genome of Phyllobacterium myrsinacearum DSM5892.</title>
        <authorList>
            <person name="Li L."/>
            <person name="Liu L."/>
            <person name="Zhang X."/>
            <person name="Wang T."/>
        </authorList>
    </citation>
    <scope>NUCLEOTIDE SEQUENCE [LARGE SCALE GENOMIC DNA]</scope>
    <source>
        <strain evidence="3 4">DSM 5892</strain>
    </source>
</reference>
<keyword evidence="1" id="KW-0812">Transmembrane</keyword>
<sequence length="127" mass="13772">MEIDMATLRKLTALLLAAPLVLGIGPAQADDWADYGEGYSDGYSDGYHSGYGNAYSDYEPRYRSSRSDVGGALALGVIGGVALGAIATSRAPTPVIVHEDSGCYRTWERAWNRYSGTYQRKRVLICN</sequence>
<feature type="signal peptide" evidence="2">
    <location>
        <begin position="1"/>
        <end position="29"/>
    </location>
</feature>
<keyword evidence="1" id="KW-1133">Transmembrane helix</keyword>
<proteinExistence type="predicted"/>
<dbReference type="AlphaFoldDB" id="A0A2S9J9W3"/>
<keyword evidence="1" id="KW-0472">Membrane</keyword>
<feature type="transmembrane region" description="Helical" evidence="1">
    <location>
        <begin position="69"/>
        <end position="88"/>
    </location>
</feature>
<comment type="caution">
    <text evidence="3">The sequence shown here is derived from an EMBL/GenBank/DDBJ whole genome shotgun (WGS) entry which is preliminary data.</text>
</comment>
<evidence type="ECO:0000256" key="1">
    <source>
        <dbReference type="SAM" id="Phobius"/>
    </source>
</evidence>
<accession>A0A2S9J9W3</accession>
<evidence type="ECO:0000313" key="4">
    <source>
        <dbReference type="Proteomes" id="UP000238563"/>
    </source>
</evidence>
<protein>
    <recommendedName>
        <fullName evidence="5">Lectin-like protein BA14k</fullName>
    </recommendedName>
</protein>
<evidence type="ECO:0000313" key="3">
    <source>
        <dbReference type="EMBL" id="PRD49534.1"/>
    </source>
</evidence>
<feature type="chain" id="PRO_5015429590" description="Lectin-like protein BA14k" evidence="2">
    <location>
        <begin position="30"/>
        <end position="127"/>
    </location>
</feature>
<keyword evidence="2" id="KW-0732">Signal</keyword>
<keyword evidence="4" id="KW-1185">Reference proteome</keyword>
<name>A0A2S9J9W3_9HYPH</name>
<evidence type="ECO:0000256" key="2">
    <source>
        <dbReference type="SAM" id="SignalP"/>
    </source>
</evidence>
<dbReference type="Proteomes" id="UP000238563">
    <property type="component" value="Unassembled WGS sequence"/>
</dbReference>